<keyword evidence="1" id="KW-0732">Signal</keyword>
<evidence type="ECO:0000256" key="1">
    <source>
        <dbReference type="SAM" id="SignalP"/>
    </source>
</evidence>
<dbReference type="Proteomes" id="UP001141552">
    <property type="component" value="Unassembled WGS sequence"/>
</dbReference>
<dbReference type="Pfam" id="PF12609">
    <property type="entry name" value="DUF3774"/>
    <property type="match status" value="1"/>
</dbReference>
<dbReference type="OrthoDB" id="1668405at2759"/>
<gene>
    <name evidence="2" type="ORF">Tsubulata_034471</name>
</gene>
<evidence type="ECO:0000313" key="2">
    <source>
        <dbReference type="EMBL" id="KAJ4823242.1"/>
    </source>
</evidence>
<feature type="signal peptide" evidence="1">
    <location>
        <begin position="1"/>
        <end position="18"/>
    </location>
</feature>
<dbReference type="AlphaFoldDB" id="A0A9Q0F277"/>
<evidence type="ECO:0000313" key="3">
    <source>
        <dbReference type="Proteomes" id="UP001141552"/>
    </source>
</evidence>
<proteinExistence type="predicted"/>
<name>A0A9Q0F277_9ROSI</name>
<protein>
    <submittedName>
        <fullName evidence="2">Uncharacterized protein</fullName>
    </submittedName>
</protein>
<feature type="chain" id="PRO_5040182983" evidence="1">
    <location>
        <begin position="19"/>
        <end position="85"/>
    </location>
</feature>
<dbReference type="EMBL" id="JAKUCV010007497">
    <property type="protein sequence ID" value="KAJ4823242.1"/>
    <property type="molecule type" value="Genomic_DNA"/>
</dbReference>
<keyword evidence="3" id="KW-1185">Reference proteome</keyword>
<accession>A0A9Q0F277</accession>
<organism evidence="2 3">
    <name type="scientific">Turnera subulata</name>
    <dbReference type="NCBI Taxonomy" id="218843"/>
    <lineage>
        <taxon>Eukaryota</taxon>
        <taxon>Viridiplantae</taxon>
        <taxon>Streptophyta</taxon>
        <taxon>Embryophyta</taxon>
        <taxon>Tracheophyta</taxon>
        <taxon>Spermatophyta</taxon>
        <taxon>Magnoliopsida</taxon>
        <taxon>eudicotyledons</taxon>
        <taxon>Gunneridae</taxon>
        <taxon>Pentapetalae</taxon>
        <taxon>rosids</taxon>
        <taxon>fabids</taxon>
        <taxon>Malpighiales</taxon>
        <taxon>Passifloraceae</taxon>
        <taxon>Turnera</taxon>
    </lineage>
</organism>
<dbReference type="InterPro" id="IPR022251">
    <property type="entry name" value="DUF3774_wound-induced"/>
</dbReference>
<comment type="caution">
    <text evidence="2">The sequence shown here is derived from an EMBL/GenBank/DDBJ whole genome shotgun (WGS) entry which is preliminary data.</text>
</comment>
<reference evidence="2" key="2">
    <citation type="journal article" date="2023" name="Plants (Basel)">
        <title>Annotation of the Turnera subulata (Passifloraceae) Draft Genome Reveals the S-Locus Evolved after the Divergence of Turneroideae from Passifloroideae in a Stepwise Manner.</title>
        <authorList>
            <person name="Henning P.M."/>
            <person name="Roalson E.H."/>
            <person name="Mir W."/>
            <person name="McCubbin A.G."/>
            <person name="Shore J.S."/>
        </authorList>
    </citation>
    <scope>NUCLEOTIDE SEQUENCE</scope>
    <source>
        <strain evidence="2">F60SS</strain>
    </source>
</reference>
<reference evidence="2" key="1">
    <citation type="submission" date="2022-02" db="EMBL/GenBank/DDBJ databases">
        <authorList>
            <person name="Henning P.M."/>
            <person name="McCubbin A.G."/>
            <person name="Shore J.S."/>
        </authorList>
    </citation>
    <scope>NUCLEOTIDE SEQUENCE</scope>
    <source>
        <strain evidence="2">F60SS</strain>
        <tissue evidence="2">Leaves</tissue>
    </source>
</reference>
<sequence length="85" mass="9204">MRLSNKAGIALMLGAVFGVEDPIVTPKFPVILQNLKALGSQEVQVKHLTNASDATVEKGVICDEKCQAAEKSLRMVMYLSCWGPN</sequence>